<feature type="region of interest" description="Disordered" evidence="4">
    <location>
        <begin position="1373"/>
        <end position="1392"/>
    </location>
</feature>
<accession>A0A232F6E8</accession>
<evidence type="ECO:0000256" key="4">
    <source>
        <dbReference type="SAM" id="MobiDB-lite"/>
    </source>
</evidence>
<dbReference type="Pfam" id="PF16755">
    <property type="entry name" value="Beta-prop_NUP159_NUP214"/>
    <property type="match status" value="1"/>
</dbReference>
<feature type="region of interest" description="Disordered" evidence="4">
    <location>
        <begin position="563"/>
        <end position="600"/>
    </location>
</feature>
<feature type="region of interest" description="Disordered" evidence="4">
    <location>
        <begin position="1741"/>
        <end position="1768"/>
    </location>
</feature>
<feature type="compositionally biased region" description="Low complexity" evidence="4">
    <location>
        <begin position="1128"/>
        <end position="1144"/>
    </location>
</feature>
<protein>
    <recommendedName>
        <fullName evidence="5">Nucleoporin Nup159/Nup146 N-terminal domain-containing protein</fullName>
    </recommendedName>
</protein>
<feature type="domain" description="Nucleoporin Nup159/Nup146 N-terminal" evidence="5">
    <location>
        <begin position="61"/>
        <end position="376"/>
    </location>
</feature>
<dbReference type="Proteomes" id="UP000215335">
    <property type="component" value="Unassembled WGS sequence"/>
</dbReference>
<dbReference type="PANTHER" id="PTHR23193:SF46">
    <property type="entry name" value="NUCLEAR PORE COMPLEX PROTEIN NUP214"/>
    <property type="match status" value="1"/>
</dbReference>
<feature type="compositionally biased region" description="Polar residues" evidence="4">
    <location>
        <begin position="1107"/>
        <end position="1127"/>
    </location>
</feature>
<dbReference type="STRING" id="543379.A0A232F6E8"/>
<dbReference type="InterPro" id="IPR015943">
    <property type="entry name" value="WD40/YVTN_repeat-like_dom_sf"/>
</dbReference>
<evidence type="ECO:0000313" key="7">
    <source>
        <dbReference type="Proteomes" id="UP000215335"/>
    </source>
</evidence>
<feature type="compositionally biased region" description="Polar residues" evidence="4">
    <location>
        <begin position="1756"/>
        <end position="1768"/>
    </location>
</feature>
<keyword evidence="2" id="KW-0813">Transport</keyword>
<gene>
    <name evidence="6" type="ORF">TSAR_007412</name>
</gene>
<evidence type="ECO:0000256" key="2">
    <source>
        <dbReference type="ARBA" id="ARBA00022448"/>
    </source>
</evidence>
<evidence type="ECO:0000256" key="1">
    <source>
        <dbReference type="ARBA" id="ARBA00004123"/>
    </source>
</evidence>
<dbReference type="GO" id="GO:0005643">
    <property type="term" value="C:nuclear pore"/>
    <property type="evidence" value="ECO:0007669"/>
    <property type="project" value="TreeGrafter"/>
</dbReference>
<feature type="region of interest" description="Disordered" evidence="4">
    <location>
        <begin position="1092"/>
        <end position="1144"/>
    </location>
</feature>
<dbReference type="EMBL" id="NNAY01000865">
    <property type="protein sequence ID" value="OXU26152.1"/>
    <property type="molecule type" value="Genomic_DNA"/>
</dbReference>
<feature type="compositionally biased region" description="Polar residues" evidence="4">
    <location>
        <begin position="585"/>
        <end position="598"/>
    </location>
</feature>
<dbReference type="InterPro" id="IPR026054">
    <property type="entry name" value="Nucleoporin"/>
</dbReference>
<comment type="subcellular location">
    <subcellularLocation>
        <location evidence="1">Nucleus</location>
    </subcellularLocation>
</comment>
<reference evidence="6 7" key="1">
    <citation type="journal article" date="2017" name="Curr. Biol.">
        <title>The Evolution of Venom by Co-option of Single-Copy Genes.</title>
        <authorList>
            <person name="Martinson E.O."/>
            <person name="Mrinalini"/>
            <person name="Kelkar Y.D."/>
            <person name="Chang C.H."/>
            <person name="Werren J.H."/>
        </authorList>
    </citation>
    <scope>NUCLEOTIDE SEQUENCE [LARGE SCALE GENOMIC DNA]</scope>
    <source>
        <strain evidence="6 7">Alberta</strain>
        <tissue evidence="6">Whole body</tissue>
    </source>
</reference>
<dbReference type="GO" id="GO:0006405">
    <property type="term" value="P:RNA export from nucleus"/>
    <property type="evidence" value="ECO:0007669"/>
    <property type="project" value="TreeGrafter"/>
</dbReference>
<comment type="caution">
    <text evidence="6">The sequence shown here is derived from an EMBL/GenBank/DDBJ whole genome shotgun (WGS) entry which is preliminary data.</text>
</comment>
<evidence type="ECO:0000313" key="6">
    <source>
        <dbReference type="EMBL" id="OXU26152.1"/>
    </source>
</evidence>
<organism evidence="6 7">
    <name type="scientific">Trichomalopsis sarcophagae</name>
    <dbReference type="NCBI Taxonomy" id="543379"/>
    <lineage>
        <taxon>Eukaryota</taxon>
        <taxon>Metazoa</taxon>
        <taxon>Ecdysozoa</taxon>
        <taxon>Arthropoda</taxon>
        <taxon>Hexapoda</taxon>
        <taxon>Insecta</taxon>
        <taxon>Pterygota</taxon>
        <taxon>Neoptera</taxon>
        <taxon>Endopterygota</taxon>
        <taxon>Hymenoptera</taxon>
        <taxon>Apocrita</taxon>
        <taxon>Proctotrupomorpha</taxon>
        <taxon>Chalcidoidea</taxon>
        <taxon>Pteromalidae</taxon>
        <taxon>Pteromalinae</taxon>
        <taxon>Trichomalopsis</taxon>
    </lineage>
</organism>
<keyword evidence="3" id="KW-0539">Nucleus</keyword>
<dbReference type="GO" id="GO:0006606">
    <property type="term" value="P:protein import into nucleus"/>
    <property type="evidence" value="ECO:0007669"/>
    <property type="project" value="TreeGrafter"/>
</dbReference>
<keyword evidence="7" id="KW-1185">Reference proteome</keyword>
<evidence type="ECO:0000259" key="5">
    <source>
        <dbReference type="Pfam" id="PF16755"/>
    </source>
</evidence>
<name>A0A232F6E8_9HYME</name>
<dbReference type="OrthoDB" id="248320at2759"/>
<dbReference type="SUPFAM" id="SSF117289">
    <property type="entry name" value="Nucleoporin domain"/>
    <property type="match status" value="1"/>
</dbReference>
<sequence length="1768" mass="181454">MTDNDKSCPPAKEVEDFLFKQASIGQICDGFPSVPINANLIAADGKRGLLYIGYENKLIVTKPGADTNPEWKFELDLPDKVCRIALSCDCSFLAITFSRPSALIYDASSLHRQVLDLLHEIRLSTGGGNVVVSDLKWNPALPEMLCSITSDHTVGCFQVSRDRKAGVQILGVEKIQGLEALCVSWSPKGKQLVVGCKNGDIVQLKPELKVARHLPGPTPNEGPIISMLWVSNYQFCACYFNTGEQRVSVMIVDAPKGTTVPTFTNYEDITFGTGPLDNLVYYFEHIAEWGVIIAASSHSSEVAVLGTADNGITWNQYNLVDDSTAQLPLNRKKGIENYPVGVVIDKSSTQKLPWGSESTLPNPVPILKILVTSGQLCCFHMVNLKPNTPAICAAPTENIPAPAVPRPSIGPTDVSFNLPQGATSTPRSKQAAAIAAAADSHADRPKLTTNLFEDKVSSSFSFLAPGNKNSAGVPAQPEIKSTGFAASTEMKTGGLFGQGDGKSNLFQQEMKINKPAFGMPEPVQQIKQPMPTLQQPTAQPQFKPAEPSLNYQVRSEFKVPEVNARPPQVEHKIQNEKPSGPPPTYQASQETKSIQQKDTPPYDENLCLRAYYEEQARFEKELKNRQDNPSWNCGTEEERQLLIKKSDEIDEFLRELRETTNSLASDIAYLKALLLQSFAWIEESKSKNSANVSVTGSRNRDNKLADLQRLYYYTQSQLIQATKVLDLEWAEHNNREFSKMKIPSLEVIYQSLIRYSQIIAQEKKNLDDLTRKWRAIARGGAGNANSSLTILDRSMASLNLSHNSSVTVSDTAIDLRCKFIANNTKNFSREKQMKLRDLLSESAPRIVRAVRPTAVQDRLEATLSSLASLKTAETTTKSRTTKSVLDAQQKVDISKSPMELPKPKTHNPLSSLDNLVSGIGGGSTGGLSLSKSPSSTTPFSSFGTKPSFVPSAAPQFKAKENIGLSFGQTTMSPQAQTAAIKSFGKMDSISFGSPVQQQQTPQKLPELQAVKENLTTAKPAPNDQNKFPTFSSTFSKPSEGSAVSSVTTPTMVPKSTFSFPSSTTFPISPPGSNTFASVPKLDNAFKFSTKPASLMHSPPAPGGLDMSTLNFSTRPGLSITPTVTTPPSESKSSGATSSTVSSSLSFGKTSSPSSMFGLSGAQPVATAAAAGLSLQSLFGKSSGTPAVSSSADKAAVSTAAATTTQATITSTALSAAATGTSAAPTSVFGSSSMFGGLSASIAPTSSFGLAPSSTAATAAVTTTTSAAPASTPAATSATAATTTVAATPTLSFGGLSTSTPSSTPGFAGMLGATASLSFGTPSSTGASITPAFGKSTTPATANIFGGTAAATGAASPASATSIFGGKTSDGSTAVSSASSPFGGTAPTATTTTTTTSVFGGMAAATSTPSMFGGETAVSSSTENSFFSTKPAATATTVAATAAAPTASIFGGSATTTPSAGSMFSSSGTSAPVFGSSTATIQQSNVFGASSTTPSSGTSLFGGTPATSSVFGGSGSALGTPIFGASSATPAASTTATTPATNSVFGGAASTGSIFGGATAAPATGGSVFGASATPTSSIFGGASAAAASTTTPAPAGSIFGASAASPPAASGNIFGAAAASSASPSGGSVFGGPPALGGGTSMFGGGVSSGGMGSSSVFGQPSAFGAKPAFGSPPTDFGAAKTGFGSTGFGSPPAFGAAPTAGFGNPSGFGSTSPLGASTSPSKVFGSSTFEALGAQSGGLSFGSLAQKTPEPQKPQAFQGSSSFSSWR</sequence>
<proteinExistence type="predicted"/>
<dbReference type="PANTHER" id="PTHR23193">
    <property type="entry name" value="NUCLEAR PORE COMPLEX PROTEIN NUP"/>
    <property type="match status" value="1"/>
</dbReference>
<evidence type="ECO:0000256" key="3">
    <source>
        <dbReference type="ARBA" id="ARBA00023242"/>
    </source>
</evidence>
<dbReference type="Gene3D" id="2.130.10.10">
    <property type="entry name" value="YVTN repeat-like/Quinoprotein amine dehydrogenase"/>
    <property type="match status" value="1"/>
</dbReference>
<dbReference type="GO" id="GO:0008139">
    <property type="term" value="F:nuclear localization sequence binding"/>
    <property type="evidence" value="ECO:0007669"/>
    <property type="project" value="TreeGrafter"/>
</dbReference>
<dbReference type="GO" id="GO:0017056">
    <property type="term" value="F:structural constituent of nuclear pore"/>
    <property type="evidence" value="ECO:0007669"/>
    <property type="project" value="TreeGrafter"/>
</dbReference>
<dbReference type="InterPro" id="IPR039462">
    <property type="entry name" value="Nup159/Nup146_N"/>
</dbReference>